<dbReference type="Gene3D" id="2.40.420.20">
    <property type="match status" value="1"/>
</dbReference>
<dbReference type="RefSeq" id="WP_139578747.1">
    <property type="nucleotide sequence ID" value="NZ_VDMA02000020.1"/>
</dbReference>
<evidence type="ECO:0000256" key="3">
    <source>
        <dbReference type="SAM" id="MobiDB-lite"/>
    </source>
</evidence>
<dbReference type="SUPFAM" id="SSF111369">
    <property type="entry name" value="HlyD-like secretion proteins"/>
    <property type="match status" value="1"/>
</dbReference>
<comment type="caution">
    <text evidence="6">The sequence shown here is derived from an EMBL/GenBank/DDBJ whole genome shotgun (WGS) entry which is preliminary data.</text>
</comment>
<sequence>MKLSTKRRTLIINGVLVVLLLGGIAAAWASVGGDSSGDGAVPLTTRVTRGTVLASVSASGSVESARTRALDFAANGTVESVLVESGDKVKKGQALARIDDTAARESLEAAQASLDAAEEADTSTASGYSQYISARNAYRSAKRALAGTVIKAPFAGVVTAVNGAVGGSSGASGGSGGSSQGGQAQSQSGSAGSSGTGGSSGFIEIADPAHLRIVGNFTEADVSRIKVGQAATVSFDALTGVTAAGKVTVVDPQPQTNNNVVQYAVTISLTDVPSTVRLGQTATVQVTVGKADDVLTVASSAVTTAGGQTTVTVLENGRQVVKRVEVGLKGDTTTEIKSGLQEGDQVVRPQASTTGGGGGIQFPGGGGGFGRGFGGGGGGGNR</sequence>
<protein>
    <submittedName>
        <fullName evidence="6">Biotin/lipoyl-binding protein</fullName>
    </submittedName>
</protein>
<comment type="subcellular location">
    <subcellularLocation>
        <location evidence="1">Cell envelope</location>
    </subcellularLocation>
</comment>
<feature type="region of interest" description="Disordered" evidence="3">
    <location>
        <begin position="340"/>
        <end position="382"/>
    </location>
</feature>
<dbReference type="Gene3D" id="2.40.50.100">
    <property type="match status" value="1"/>
</dbReference>
<dbReference type="Pfam" id="PF25973">
    <property type="entry name" value="BSH_CzcB"/>
    <property type="match status" value="1"/>
</dbReference>
<evidence type="ECO:0000256" key="1">
    <source>
        <dbReference type="ARBA" id="ARBA00004196"/>
    </source>
</evidence>
<feature type="region of interest" description="Disordered" evidence="3">
    <location>
        <begin position="169"/>
        <end position="199"/>
    </location>
</feature>
<dbReference type="PANTHER" id="PTHR32347">
    <property type="entry name" value="EFFLUX SYSTEM COMPONENT YKNX-RELATED"/>
    <property type="match status" value="1"/>
</dbReference>
<dbReference type="Gene3D" id="2.40.30.170">
    <property type="match status" value="1"/>
</dbReference>
<proteinExistence type="predicted"/>
<reference evidence="6 7" key="1">
    <citation type="submission" date="2019-10" db="EMBL/GenBank/DDBJ databases">
        <title>Nonomuraea sp. nov., isolated from Phyllanthus amarus.</title>
        <authorList>
            <person name="Klykleung N."/>
            <person name="Tanasupawat S."/>
        </authorList>
    </citation>
    <scope>NUCLEOTIDE SEQUENCE [LARGE SCALE GENOMIC DNA]</scope>
    <source>
        <strain evidence="6 7">CR1-09</strain>
    </source>
</reference>
<dbReference type="Pfam" id="PF25990">
    <property type="entry name" value="Beta-barrel_YknX"/>
    <property type="match status" value="1"/>
</dbReference>
<evidence type="ECO:0000259" key="4">
    <source>
        <dbReference type="Pfam" id="PF25973"/>
    </source>
</evidence>
<name>A0A5N6BL50_9ACTN</name>
<accession>A0A5N6BL50</accession>
<dbReference type="Proteomes" id="UP000313066">
    <property type="component" value="Unassembled WGS sequence"/>
</dbReference>
<keyword evidence="2" id="KW-0175">Coiled coil</keyword>
<dbReference type="InterPro" id="IPR050465">
    <property type="entry name" value="UPF0194_transport"/>
</dbReference>
<feature type="domain" description="YknX-like beta-barrel" evidence="5">
    <location>
        <begin position="212"/>
        <end position="286"/>
    </location>
</feature>
<feature type="domain" description="CzcB-like barrel-sandwich hybrid" evidence="4">
    <location>
        <begin position="74"/>
        <end position="166"/>
    </location>
</feature>
<evidence type="ECO:0000313" key="7">
    <source>
        <dbReference type="Proteomes" id="UP000313066"/>
    </source>
</evidence>
<dbReference type="EMBL" id="VDMA02000020">
    <property type="protein sequence ID" value="KAB8180763.1"/>
    <property type="molecule type" value="Genomic_DNA"/>
</dbReference>
<keyword evidence="7" id="KW-1185">Reference proteome</keyword>
<evidence type="ECO:0000259" key="5">
    <source>
        <dbReference type="Pfam" id="PF25990"/>
    </source>
</evidence>
<dbReference type="InterPro" id="IPR058636">
    <property type="entry name" value="Beta-barrel_YknX"/>
</dbReference>
<feature type="compositionally biased region" description="Gly residues" evidence="3">
    <location>
        <begin position="169"/>
        <end position="180"/>
    </location>
</feature>
<evidence type="ECO:0000256" key="2">
    <source>
        <dbReference type="ARBA" id="ARBA00023054"/>
    </source>
</evidence>
<organism evidence="6 7">
    <name type="scientific">Microbispora catharanthi</name>
    <dbReference type="NCBI Taxonomy" id="1712871"/>
    <lineage>
        <taxon>Bacteria</taxon>
        <taxon>Bacillati</taxon>
        <taxon>Actinomycetota</taxon>
        <taxon>Actinomycetes</taxon>
        <taxon>Streptosporangiales</taxon>
        <taxon>Streptosporangiaceae</taxon>
        <taxon>Microbispora</taxon>
    </lineage>
</organism>
<feature type="compositionally biased region" description="Low complexity" evidence="3">
    <location>
        <begin position="181"/>
        <end position="191"/>
    </location>
</feature>
<dbReference type="InterPro" id="IPR058647">
    <property type="entry name" value="BSH_CzcB-like"/>
</dbReference>
<dbReference type="GO" id="GO:0030313">
    <property type="term" value="C:cell envelope"/>
    <property type="evidence" value="ECO:0007669"/>
    <property type="project" value="UniProtKB-SubCell"/>
</dbReference>
<dbReference type="AlphaFoldDB" id="A0A5N6BL50"/>
<gene>
    <name evidence="6" type="ORF">FH610_031295</name>
</gene>
<feature type="compositionally biased region" description="Gly residues" evidence="3">
    <location>
        <begin position="354"/>
        <end position="382"/>
    </location>
</feature>
<evidence type="ECO:0000313" key="6">
    <source>
        <dbReference type="EMBL" id="KAB8180763.1"/>
    </source>
</evidence>